<evidence type="ECO:0000313" key="8">
    <source>
        <dbReference type="Proteomes" id="UP000610746"/>
    </source>
</evidence>
<proteinExistence type="predicted"/>
<gene>
    <name evidence="7" type="ORF">HNQ03_001432</name>
</gene>
<feature type="transmembrane region" description="Helical" evidence="6">
    <location>
        <begin position="148"/>
        <end position="169"/>
    </location>
</feature>
<dbReference type="Proteomes" id="UP000610746">
    <property type="component" value="Unassembled WGS sequence"/>
</dbReference>
<organism evidence="7 8">
    <name type="scientific">Frigoriflavimonas asaccharolytica</name>
    <dbReference type="NCBI Taxonomy" id="2735899"/>
    <lineage>
        <taxon>Bacteria</taxon>
        <taxon>Pseudomonadati</taxon>
        <taxon>Bacteroidota</taxon>
        <taxon>Flavobacteriia</taxon>
        <taxon>Flavobacteriales</taxon>
        <taxon>Weeksellaceae</taxon>
        <taxon>Frigoriflavimonas</taxon>
    </lineage>
</organism>
<feature type="transmembrane region" description="Helical" evidence="6">
    <location>
        <begin position="337"/>
        <end position="354"/>
    </location>
</feature>
<accession>A0A8J8G6W6</accession>
<feature type="transmembrane region" description="Helical" evidence="6">
    <location>
        <begin position="217"/>
        <end position="234"/>
    </location>
</feature>
<feature type="transmembrane region" description="Helical" evidence="6">
    <location>
        <begin position="36"/>
        <end position="58"/>
    </location>
</feature>
<sequence length="493" mass="56769">MSVVARQGFKYSLIGYFGFLLGAVATYLLFPQNFDFYGRLGLVLSYAMILTPVVVFGVSFSNVKFHEIAKKDNKHQNLLSLSLVFVLGNYLFCLALFFLFFFVFPQYRDSKMWNLKQFILPLVLLLSLSAIFNKYISNFKRIVVPNIFENIFPKMANIIAFILFFYFGFSESASFLFFLGIFVLALIGYYIYANSLEKITWNYNLDFLKKEKLYKDIFNYSFYGFLGNIGYFIAIKIDTIMISEHYVNDKETGIYLTLYAIVALISIPQLGLFNISAPIINKSFAENNMEELDRFHKKTSLSLFFLGAVLFSCILVGFPFLTVYIKNGDLLLESEPVIWIIGSAVLIDLLTGFNGNIISMSKYYRFNIVIMVALAFLTVLLNFYFLKNTTLGIIGIAIATAISLTLYNSVKLLFNYIKFKVHPLTIELIYTSLICTIAITIVLFLPIFENNFINLIYKPAVLLMIIFVGNYFLKIYPLDQYLNIKFIKNMLKF</sequence>
<dbReference type="PANTHER" id="PTHR30250:SF11">
    <property type="entry name" value="O-ANTIGEN TRANSPORTER-RELATED"/>
    <property type="match status" value="1"/>
</dbReference>
<dbReference type="GO" id="GO:0005886">
    <property type="term" value="C:plasma membrane"/>
    <property type="evidence" value="ECO:0007669"/>
    <property type="project" value="UniProtKB-SubCell"/>
</dbReference>
<feature type="transmembrane region" description="Helical" evidence="6">
    <location>
        <begin position="78"/>
        <end position="103"/>
    </location>
</feature>
<feature type="transmembrane region" description="Helical" evidence="6">
    <location>
        <begin position="428"/>
        <end position="448"/>
    </location>
</feature>
<comment type="subcellular location">
    <subcellularLocation>
        <location evidence="1">Cell membrane</location>
        <topology evidence="1">Multi-pass membrane protein</topology>
    </subcellularLocation>
</comment>
<evidence type="ECO:0000256" key="6">
    <source>
        <dbReference type="SAM" id="Phobius"/>
    </source>
</evidence>
<evidence type="ECO:0000256" key="4">
    <source>
        <dbReference type="ARBA" id="ARBA00022989"/>
    </source>
</evidence>
<evidence type="ECO:0000256" key="2">
    <source>
        <dbReference type="ARBA" id="ARBA00022475"/>
    </source>
</evidence>
<evidence type="ECO:0000256" key="3">
    <source>
        <dbReference type="ARBA" id="ARBA00022692"/>
    </source>
</evidence>
<name>A0A8J8G6W6_9FLAO</name>
<feature type="transmembrane region" description="Helical" evidence="6">
    <location>
        <begin position="175"/>
        <end position="196"/>
    </location>
</feature>
<dbReference type="AlphaFoldDB" id="A0A8J8G6W6"/>
<feature type="transmembrane region" description="Helical" evidence="6">
    <location>
        <begin position="454"/>
        <end position="473"/>
    </location>
</feature>
<keyword evidence="4 6" id="KW-1133">Transmembrane helix</keyword>
<reference evidence="7" key="1">
    <citation type="submission" date="2020-05" db="EMBL/GenBank/DDBJ databases">
        <title>Genomic Encyclopedia of Type Strains, Phase IV (KMG-V): Genome sequencing to study the core and pangenomes of soil and plant-associated prokaryotes.</title>
        <authorList>
            <person name="Whitman W."/>
        </authorList>
    </citation>
    <scope>NUCLEOTIDE SEQUENCE</scope>
    <source>
        <strain evidence="7">16F</strain>
    </source>
</reference>
<comment type="caution">
    <text evidence="7">The sequence shown here is derived from an EMBL/GenBank/DDBJ whole genome shotgun (WGS) entry which is preliminary data.</text>
</comment>
<feature type="transmembrane region" description="Helical" evidence="6">
    <location>
        <begin position="118"/>
        <end position="136"/>
    </location>
</feature>
<keyword evidence="2" id="KW-1003">Cell membrane</keyword>
<keyword evidence="3 6" id="KW-0812">Transmembrane</keyword>
<protein>
    <submittedName>
        <fullName evidence="7">O-antigen/teichoic acid export membrane protein</fullName>
    </submittedName>
</protein>
<evidence type="ECO:0000313" key="7">
    <source>
        <dbReference type="EMBL" id="NRS92364.1"/>
    </source>
</evidence>
<keyword evidence="5 6" id="KW-0472">Membrane</keyword>
<keyword evidence="8" id="KW-1185">Reference proteome</keyword>
<dbReference type="InterPro" id="IPR050833">
    <property type="entry name" value="Poly_Biosynth_Transport"/>
</dbReference>
<evidence type="ECO:0000256" key="5">
    <source>
        <dbReference type="ARBA" id="ARBA00023136"/>
    </source>
</evidence>
<feature type="transmembrane region" description="Helical" evidence="6">
    <location>
        <begin position="391"/>
        <end position="407"/>
    </location>
</feature>
<feature type="transmembrane region" description="Helical" evidence="6">
    <location>
        <begin position="301"/>
        <end position="325"/>
    </location>
</feature>
<feature type="transmembrane region" description="Helical" evidence="6">
    <location>
        <begin position="254"/>
        <end position="280"/>
    </location>
</feature>
<dbReference type="PANTHER" id="PTHR30250">
    <property type="entry name" value="PST FAMILY PREDICTED COLANIC ACID TRANSPORTER"/>
    <property type="match status" value="1"/>
</dbReference>
<feature type="transmembrane region" description="Helical" evidence="6">
    <location>
        <begin position="12"/>
        <end position="30"/>
    </location>
</feature>
<evidence type="ECO:0000256" key="1">
    <source>
        <dbReference type="ARBA" id="ARBA00004651"/>
    </source>
</evidence>
<dbReference type="EMBL" id="JABSNO010000008">
    <property type="protein sequence ID" value="NRS92364.1"/>
    <property type="molecule type" value="Genomic_DNA"/>
</dbReference>
<feature type="transmembrane region" description="Helical" evidence="6">
    <location>
        <begin position="366"/>
        <end position="385"/>
    </location>
</feature>
<dbReference type="RefSeq" id="WP_173778971.1">
    <property type="nucleotide sequence ID" value="NZ_JABSNO010000008.1"/>
</dbReference>